<evidence type="ECO:0000256" key="7">
    <source>
        <dbReference type="SAM" id="Phobius"/>
    </source>
</evidence>
<feature type="domain" description="Mechanosensitive ion channel transmembrane helices 2/3" evidence="10">
    <location>
        <begin position="348"/>
        <end position="389"/>
    </location>
</feature>
<proteinExistence type="inferred from homology"/>
<evidence type="ECO:0000256" key="4">
    <source>
        <dbReference type="ARBA" id="ARBA00022692"/>
    </source>
</evidence>
<evidence type="ECO:0000259" key="9">
    <source>
        <dbReference type="Pfam" id="PF21082"/>
    </source>
</evidence>
<dbReference type="Pfam" id="PF00924">
    <property type="entry name" value="MS_channel_2nd"/>
    <property type="match status" value="1"/>
</dbReference>
<dbReference type="Gene3D" id="1.10.287.1260">
    <property type="match status" value="1"/>
</dbReference>
<dbReference type="Proteomes" id="UP000001522">
    <property type="component" value="Chromosome"/>
</dbReference>
<dbReference type="PROSITE" id="PS51257">
    <property type="entry name" value="PROKAR_LIPOPROTEIN"/>
    <property type="match status" value="1"/>
</dbReference>
<dbReference type="InterPro" id="IPR006685">
    <property type="entry name" value="MscS_channel_2nd"/>
</dbReference>
<evidence type="ECO:0000256" key="6">
    <source>
        <dbReference type="ARBA" id="ARBA00023136"/>
    </source>
</evidence>
<dbReference type="SUPFAM" id="SSF82689">
    <property type="entry name" value="Mechanosensitive channel protein MscS (YggB), C-terminal domain"/>
    <property type="match status" value="1"/>
</dbReference>
<dbReference type="Pfam" id="PF21088">
    <property type="entry name" value="MS_channel_1st"/>
    <property type="match status" value="1"/>
</dbReference>
<dbReference type="STRING" id="679897.HMU01650"/>
<feature type="transmembrane region" description="Helical" evidence="7">
    <location>
        <begin position="341"/>
        <end position="361"/>
    </location>
</feature>
<dbReference type="InterPro" id="IPR010920">
    <property type="entry name" value="LSM_dom_sf"/>
</dbReference>
<comment type="subcellular location">
    <subcellularLocation>
        <location evidence="1">Cell membrane</location>
        <topology evidence="1">Multi-pass membrane protein</topology>
    </subcellularLocation>
</comment>
<keyword evidence="6 7" id="KW-0472">Membrane</keyword>
<dbReference type="SUPFAM" id="SSF50182">
    <property type="entry name" value="Sm-like ribonucleoproteins"/>
    <property type="match status" value="1"/>
</dbReference>
<feature type="domain" description="Mechanosensitive ion channel MscS" evidence="8">
    <location>
        <begin position="390"/>
        <end position="457"/>
    </location>
</feature>
<dbReference type="InterPro" id="IPR045042">
    <property type="entry name" value="YnaI-like"/>
</dbReference>
<evidence type="ECO:0000313" key="12">
    <source>
        <dbReference type="Proteomes" id="UP000001522"/>
    </source>
</evidence>
<keyword evidence="12" id="KW-1185">Reference proteome</keyword>
<feature type="transmembrane region" description="Helical" evidence="7">
    <location>
        <begin position="274"/>
        <end position="294"/>
    </location>
</feature>
<accession>D3UG06</accession>
<dbReference type="EMBL" id="FN555004">
    <property type="protein sequence ID" value="CBG39427.1"/>
    <property type="molecule type" value="Genomic_DNA"/>
</dbReference>
<dbReference type="Gene3D" id="2.30.30.60">
    <property type="match status" value="1"/>
</dbReference>
<gene>
    <name evidence="11" type="ordered locus">HMU01650</name>
</gene>
<dbReference type="InterPro" id="IPR049142">
    <property type="entry name" value="MS_channel_1st"/>
</dbReference>
<evidence type="ECO:0000259" key="10">
    <source>
        <dbReference type="Pfam" id="PF21088"/>
    </source>
</evidence>
<dbReference type="PANTHER" id="PTHR43634">
    <property type="entry name" value="OW CONDUCTANCE MECHANOSENSITIVE CHANNEL"/>
    <property type="match status" value="1"/>
</dbReference>
<dbReference type="InterPro" id="IPR011014">
    <property type="entry name" value="MscS_channel_TM-2"/>
</dbReference>
<dbReference type="AlphaFoldDB" id="D3UG06"/>
<dbReference type="PANTHER" id="PTHR43634:SF2">
    <property type="entry name" value="LOW CONDUCTANCE MECHANOSENSITIVE CHANNEL YNAI"/>
    <property type="match status" value="1"/>
</dbReference>
<dbReference type="eggNOG" id="COG0668">
    <property type="taxonomic scope" value="Bacteria"/>
</dbReference>
<dbReference type="InterPro" id="IPR049278">
    <property type="entry name" value="MS_channel_C"/>
</dbReference>
<evidence type="ECO:0000256" key="5">
    <source>
        <dbReference type="ARBA" id="ARBA00022989"/>
    </source>
</evidence>
<feature type="domain" description="Mechanosensitive ion channel MscS C-terminal" evidence="9">
    <location>
        <begin position="464"/>
        <end position="580"/>
    </location>
</feature>
<dbReference type="InterPro" id="IPR023408">
    <property type="entry name" value="MscS_beta-dom_sf"/>
</dbReference>
<organism evidence="11 12">
    <name type="scientific">Helicobacter mustelae (strain ATCC 43772 / CCUG 25715 / CIP 103759 / LMG 18044 / NCTC 12198 / R85-136P)</name>
    <name type="common">Campylobacter mustelae</name>
    <dbReference type="NCBI Taxonomy" id="679897"/>
    <lineage>
        <taxon>Bacteria</taxon>
        <taxon>Pseudomonadati</taxon>
        <taxon>Campylobacterota</taxon>
        <taxon>Epsilonproteobacteria</taxon>
        <taxon>Campylobacterales</taxon>
        <taxon>Helicobacteraceae</taxon>
        <taxon>Helicobacter</taxon>
    </lineage>
</organism>
<feature type="transmembrane region" description="Helical" evidence="7">
    <location>
        <begin position="367"/>
        <end position="388"/>
    </location>
</feature>
<comment type="similarity">
    <text evidence="2">Belongs to the MscS (TC 1.A.23) family.</text>
</comment>
<feature type="transmembrane region" description="Helical" evidence="7">
    <location>
        <begin position="225"/>
        <end position="253"/>
    </location>
</feature>
<dbReference type="HOGENOM" id="CLU_026710_0_0_7"/>
<reference evidence="11 12" key="1">
    <citation type="journal article" date="2010" name="BMC Genomics">
        <title>Comparative genomics and proteomics of Helicobacter mustelae, an ulcerogenic and carcinogenic gastric pathogen.</title>
        <authorList>
            <person name="O'Toole P.W."/>
            <person name="Snelling W.J."/>
            <person name="Canchaya C."/>
            <person name="Forde B.M."/>
            <person name="Hardie K.R."/>
            <person name="Josenhans C."/>
            <person name="Graham R.L.J."/>
            <person name="McMullan G."/>
            <person name="Parkhill J."/>
            <person name="Belda E."/>
            <person name="Bentley S.D."/>
        </authorList>
    </citation>
    <scope>NUCLEOTIDE SEQUENCE [LARGE SCALE GENOMIC DNA]</scope>
    <source>
        <strain evidence="12">ATCC 43772 / LMG 18044 / NCTC 12198 / 12198</strain>
    </source>
</reference>
<evidence type="ECO:0000259" key="8">
    <source>
        <dbReference type="Pfam" id="PF00924"/>
    </source>
</evidence>
<dbReference type="Gene3D" id="3.30.70.100">
    <property type="match status" value="1"/>
</dbReference>
<evidence type="ECO:0000256" key="2">
    <source>
        <dbReference type="ARBA" id="ARBA00008017"/>
    </source>
</evidence>
<evidence type="ECO:0000256" key="3">
    <source>
        <dbReference type="ARBA" id="ARBA00022475"/>
    </source>
</evidence>
<dbReference type="SUPFAM" id="SSF82861">
    <property type="entry name" value="Mechanosensitive channel protein MscS (YggB), transmembrane region"/>
    <property type="match status" value="1"/>
</dbReference>
<dbReference type="Pfam" id="PF21082">
    <property type="entry name" value="MS_channel_3rd"/>
    <property type="match status" value="1"/>
</dbReference>
<dbReference type="KEGG" id="hms:HMU01650"/>
<dbReference type="GO" id="GO:0008381">
    <property type="term" value="F:mechanosensitive monoatomic ion channel activity"/>
    <property type="evidence" value="ECO:0007669"/>
    <property type="project" value="UniProtKB-ARBA"/>
</dbReference>
<sequence length="598" mass="67925">MKKFFGVLIFFGVFLSCLWGNEFEDTLEKLILLNHQIALLQANGNSDGIDALEEQKTYELKKMTLELIASKEDFSQNLQGIADEQADITEKIKQDIRHNDVQDMEFQRLTYATLNLQKIIQTFVLNLQKNIGLFSQESDVTKIIQSTKKELQKQPHFSNKALAKQSAEYEKMLTTYQEVMDYFAKHPRTLLPQNAFINIGVGWVLQKIATFVPIGGSDLLVAKALLSFVTLAFLLACRKFFAYLIFSCINFFAHFSNGNNSLGDKICRDITKPITYALLFISFDVAVGILYYPNVSPQKIQMWFGVSYIFVGVWFFITLLKSYGVGIMGSILQKKDGFRKEAINMILKVSYFFICVIGILITLKYMGFNISTIMASLGIGGLAVALALKDMLANFFASIMLLFENSFSQGDWVVCNGIEGMVVEMGLRRTTIRTFDNALVLVPNSTLANAAILNWNRRKVGRRIKLSVGVTYDSSMEKIQKTIKDIHQMLLDHPNIAKDNKEDLKIDHYELAFRQNIVSMQDLLGYKDDLFVVLDTFDDSSINILVYCFSKSVVWGEFLDIKQDVMFRIMKIVEENGLSFAFPSQSLYIETLPKNAAI</sequence>
<evidence type="ECO:0000256" key="1">
    <source>
        <dbReference type="ARBA" id="ARBA00004651"/>
    </source>
</evidence>
<evidence type="ECO:0000313" key="11">
    <source>
        <dbReference type="EMBL" id="CBG39427.1"/>
    </source>
</evidence>
<dbReference type="GO" id="GO:0005886">
    <property type="term" value="C:plasma membrane"/>
    <property type="evidence" value="ECO:0007669"/>
    <property type="project" value="UniProtKB-SubCell"/>
</dbReference>
<keyword evidence="4 7" id="KW-0812">Transmembrane</keyword>
<dbReference type="InterPro" id="IPR011066">
    <property type="entry name" value="MscS_channel_C_sf"/>
</dbReference>
<protein>
    <submittedName>
        <fullName evidence="11">Putative integral membrane protein Mechanosensitive ion channel</fullName>
    </submittedName>
</protein>
<keyword evidence="3" id="KW-1003">Cell membrane</keyword>
<dbReference type="RefSeq" id="WP_013022522.1">
    <property type="nucleotide sequence ID" value="NC_013949.1"/>
</dbReference>
<keyword evidence="5 7" id="KW-1133">Transmembrane helix</keyword>
<name>D3UG06_HELM1</name>